<evidence type="ECO:0000313" key="11">
    <source>
        <dbReference type="RefSeq" id="XP_026193585.1"/>
    </source>
</evidence>
<organism evidence="10 11">
    <name type="scientific">Cyclospora cayetanensis</name>
    <dbReference type="NCBI Taxonomy" id="88456"/>
    <lineage>
        <taxon>Eukaryota</taxon>
        <taxon>Sar</taxon>
        <taxon>Alveolata</taxon>
        <taxon>Apicomplexa</taxon>
        <taxon>Conoidasida</taxon>
        <taxon>Coccidia</taxon>
        <taxon>Eucoccidiorida</taxon>
        <taxon>Eimeriorina</taxon>
        <taxon>Eimeriidae</taxon>
        <taxon>Cyclospora</taxon>
    </lineage>
</organism>
<dbReference type="InterPro" id="IPR011009">
    <property type="entry name" value="Kinase-like_dom_sf"/>
</dbReference>
<dbReference type="InterPro" id="IPR050236">
    <property type="entry name" value="Ser_Thr_kinase_AGC"/>
</dbReference>
<gene>
    <name evidence="11" type="primary">LOC113147391</name>
</gene>
<dbReference type="SUPFAM" id="SSF56112">
    <property type="entry name" value="Protein kinase-like (PK-like)"/>
    <property type="match status" value="1"/>
</dbReference>
<dbReference type="PROSITE" id="PS50011">
    <property type="entry name" value="PROTEIN_KINASE_DOM"/>
    <property type="match status" value="1"/>
</dbReference>
<dbReference type="PANTHER" id="PTHR24356:SF1">
    <property type="entry name" value="SERINE_THREONINE-PROTEIN KINASE GREATWALL"/>
    <property type="match status" value="1"/>
</dbReference>
<name>A0A6P6S2T0_9EIME</name>
<keyword evidence="5" id="KW-0418">Kinase</keyword>
<dbReference type="GO" id="GO:0005524">
    <property type="term" value="F:ATP binding"/>
    <property type="evidence" value="ECO:0007669"/>
    <property type="project" value="UniProtKB-KW"/>
</dbReference>
<dbReference type="Proteomes" id="UP000515125">
    <property type="component" value="Unplaced"/>
</dbReference>
<reference evidence="11" key="1">
    <citation type="submission" date="2025-08" db="UniProtKB">
        <authorList>
            <consortium name="RefSeq"/>
        </authorList>
    </citation>
    <scope>IDENTIFICATION</scope>
</reference>
<accession>A0A6P6S2T0</accession>
<keyword evidence="10" id="KW-1185">Reference proteome</keyword>
<dbReference type="RefSeq" id="XP_026193585.1">
    <property type="nucleotide sequence ID" value="XM_026337800.1"/>
</dbReference>
<evidence type="ECO:0000313" key="10">
    <source>
        <dbReference type="Proteomes" id="UP000515125"/>
    </source>
</evidence>
<dbReference type="OrthoDB" id="193860at2759"/>
<dbReference type="GO" id="GO:0035556">
    <property type="term" value="P:intracellular signal transduction"/>
    <property type="evidence" value="ECO:0007669"/>
    <property type="project" value="TreeGrafter"/>
</dbReference>
<evidence type="ECO:0000256" key="2">
    <source>
        <dbReference type="ARBA" id="ARBA00022527"/>
    </source>
</evidence>
<dbReference type="Gene3D" id="1.10.510.10">
    <property type="entry name" value="Transferase(Phosphotransferase) domain 1"/>
    <property type="match status" value="1"/>
</dbReference>
<comment type="catalytic activity">
    <reaction evidence="7">
        <text>L-threonyl-[protein] + ATP = O-phospho-L-threonyl-[protein] + ADP + H(+)</text>
        <dbReference type="Rhea" id="RHEA:46608"/>
        <dbReference type="Rhea" id="RHEA-COMP:11060"/>
        <dbReference type="Rhea" id="RHEA-COMP:11605"/>
        <dbReference type="ChEBI" id="CHEBI:15378"/>
        <dbReference type="ChEBI" id="CHEBI:30013"/>
        <dbReference type="ChEBI" id="CHEBI:30616"/>
        <dbReference type="ChEBI" id="CHEBI:61977"/>
        <dbReference type="ChEBI" id="CHEBI:456216"/>
        <dbReference type="EC" id="2.7.11.1"/>
    </reaction>
</comment>
<evidence type="ECO:0000259" key="9">
    <source>
        <dbReference type="PROSITE" id="PS50011"/>
    </source>
</evidence>
<evidence type="ECO:0000256" key="7">
    <source>
        <dbReference type="ARBA" id="ARBA00047899"/>
    </source>
</evidence>
<sequence>MVLGLEAVQRGGHLHRDVKPNNFLVTREGHIVLADFDGIWPVGMPLAREEEMQFTCNYVPPETLRATEALKSADKQKMTMGDTILARLGPLDEPLLLNDLLECIMRPVQSRSSMEEVNAILIPAKAPPSGPSWKTWTSGRSSTVFR</sequence>
<dbReference type="GeneID" id="113147391"/>
<dbReference type="PANTHER" id="PTHR24356">
    <property type="entry name" value="SERINE/THREONINE-PROTEIN KINASE"/>
    <property type="match status" value="1"/>
</dbReference>
<evidence type="ECO:0000256" key="6">
    <source>
        <dbReference type="ARBA" id="ARBA00022840"/>
    </source>
</evidence>
<evidence type="ECO:0000256" key="4">
    <source>
        <dbReference type="ARBA" id="ARBA00022741"/>
    </source>
</evidence>
<evidence type="ECO:0000256" key="3">
    <source>
        <dbReference type="ARBA" id="ARBA00022679"/>
    </source>
</evidence>
<dbReference type="EC" id="2.7.11.1" evidence="1"/>
<feature type="domain" description="Protein kinase" evidence="9">
    <location>
        <begin position="1"/>
        <end position="146"/>
    </location>
</feature>
<evidence type="ECO:0000256" key="5">
    <source>
        <dbReference type="ARBA" id="ARBA00022777"/>
    </source>
</evidence>
<keyword evidence="2" id="KW-0723">Serine/threonine-protein kinase</keyword>
<dbReference type="Pfam" id="PF00069">
    <property type="entry name" value="Pkinase"/>
    <property type="match status" value="1"/>
</dbReference>
<keyword evidence="6" id="KW-0067">ATP-binding</keyword>
<keyword evidence="3" id="KW-0808">Transferase</keyword>
<protein>
    <recommendedName>
        <fullName evidence="1">non-specific serine/threonine protein kinase</fullName>
        <ecNumber evidence="1">2.7.11.1</ecNumber>
    </recommendedName>
</protein>
<dbReference type="InterPro" id="IPR000719">
    <property type="entry name" value="Prot_kinase_dom"/>
</dbReference>
<dbReference type="GO" id="GO:0004674">
    <property type="term" value="F:protein serine/threonine kinase activity"/>
    <property type="evidence" value="ECO:0007669"/>
    <property type="project" value="UniProtKB-KW"/>
</dbReference>
<dbReference type="AlphaFoldDB" id="A0A6P6S2T0"/>
<comment type="catalytic activity">
    <reaction evidence="8">
        <text>L-seryl-[protein] + ATP = O-phospho-L-seryl-[protein] + ADP + H(+)</text>
        <dbReference type="Rhea" id="RHEA:17989"/>
        <dbReference type="Rhea" id="RHEA-COMP:9863"/>
        <dbReference type="Rhea" id="RHEA-COMP:11604"/>
        <dbReference type="ChEBI" id="CHEBI:15378"/>
        <dbReference type="ChEBI" id="CHEBI:29999"/>
        <dbReference type="ChEBI" id="CHEBI:30616"/>
        <dbReference type="ChEBI" id="CHEBI:83421"/>
        <dbReference type="ChEBI" id="CHEBI:456216"/>
        <dbReference type="EC" id="2.7.11.1"/>
    </reaction>
</comment>
<evidence type="ECO:0000256" key="1">
    <source>
        <dbReference type="ARBA" id="ARBA00012513"/>
    </source>
</evidence>
<keyword evidence="4" id="KW-0547">Nucleotide-binding</keyword>
<evidence type="ECO:0000256" key="8">
    <source>
        <dbReference type="ARBA" id="ARBA00048679"/>
    </source>
</evidence>
<proteinExistence type="predicted"/>